<name>A0A543EL66_9FLAO</name>
<dbReference type="Proteomes" id="UP000316437">
    <property type="component" value="Unassembled WGS sequence"/>
</dbReference>
<comment type="caution">
    <text evidence="1">The sequence shown here is derived from an EMBL/GenBank/DDBJ whole genome shotgun (WGS) entry which is preliminary data.</text>
</comment>
<keyword evidence="2" id="KW-1185">Reference proteome</keyword>
<evidence type="ECO:0000313" key="1">
    <source>
        <dbReference type="EMBL" id="TQM22310.1"/>
    </source>
</evidence>
<organism evidence="1 2">
    <name type="scientific">Chryseobacterium aquifrigidense</name>
    <dbReference type="NCBI Taxonomy" id="558021"/>
    <lineage>
        <taxon>Bacteria</taxon>
        <taxon>Pseudomonadati</taxon>
        <taxon>Bacteroidota</taxon>
        <taxon>Flavobacteriia</taxon>
        <taxon>Flavobacteriales</taxon>
        <taxon>Weeksellaceae</taxon>
        <taxon>Chryseobacterium group</taxon>
        <taxon>Chryseobacterium</taxon>
    </lineage>
</organism>
<dbReference type="RefSeq" id="WP_142017088.1">
    <property type="nucleotide sequence ID" value="NZ_VFPD01000001.1"/>
</dbReference>
<gene>
    <name evidence="1" type="ORF">FB551_2021</name>
</gene>
<dbReference type="EMBL" id="VFPD01000001">
    <property type="protein sequence ID" value="TQM22310.1"/>
    <property type="molecule type" value="Genomic_DNA"/>
</dbReference>
<evidence type="ECO:0000313" key="2">
    <source>
        <dbReference type="Proteomes" id="UP000316437"/>
    </source>
</evidence>
<proteinExistence type="predicted"/>
<dbReference type="InterPro" id="IPR009057">
    <property type="entry name" value="Homeodomain-like_sf"/>
</dbReference>
<dbReference type="AlphaFoldDB" id="A0A543EL66"/>
<sequence>MKTDFKDIRIGEFIAKRVQECDMDNVRICNFFRCSQEEVEEMYKKQDLCTELLLKWSKLLSYDFFRLYTQHLILYSPPEGGEKKNEPVSTSLPMFRKHIYTKELISFVIDQINTGAMNKSEVMSRYRIPKTTLYKWLSKYNPK</sequence>
<accession>A0A543EL66</accession>
<reference evidence="1 2" key="1">
    <citation type="submission" date="2019-06" db="EMBL/GenBank/DDBJ databases">
        <title>Sorghum-associated microbial communities from plants grown in Nebraska, USA.</title>
        <authorList>
            <person name="Schachtman D."/>
        </authorList>
    </citation>
    <scope>NUCLEOTIDE SEQUENCE [LARGE SCALE GENOMIC DNA]</scope>
    <source>
        <strain evidence="1 2">110</strain>
    </source>
</reference>
<protein>
    <submittedName>
        <fullName evidence="1">Uncharacterized protein</fullName>
    </submittedName>
</protein>
<dbReference type="SUPFAM" id="SSF46689">
    <property type="entry name" value="Homeodomain-like"/>
    <property type="match status" value="1"/>
</dbReference>